<keyword evidence="3" id="KW-0732">Signal</keyword>
<feature type="active site" description="Charge relay system" evidence="6 7">
    <location>
        <position position="571"/>
    </location>
</feature>
<dbReference type="SUPFAM" id="SSF52743">
    <property type="entry name" value="Subtilisin-like"/>
    <property type="match status" value="1"/>
</dbReference>
<reference evidence="13" key="1">
    <citation type="journal article" date="2014" name="Science">
        <title>The coffee genome provides insight into the convergent evolution of caffeine biosynthesis.</title>
        <authorList>
            <person name="Denoeud F."/>
            <person name="Carretero-Paulet L."/>
            <person name="Dereeper A."/>
            <person name="Droc G."/>
            <person name="Guyot R."/>
            <person name="Pietrella M."/>
            <person name="Zheng C."/>
            <person name="Alberti A."/>
            <person name="Anthony F."/>
            <person name="Aprea G."/>
            <person name="Aury J.M."/>
            <person name="Bento P."/>
            <person name="Bernard M."/>
            <person name="Bocs S."/>
            <person name="Campa C."/>
            <person name="Cenci A."/>
            <person name="Combes M.C."/>
            <person name="Crouzillat D."/>
            <person name="Da Silva C."/>
            <person name="Daddiego L."/>
            <person name="De Bellis F."/>
            <person name="Dussert S."/>
            <person name="Garsmeur O."/>
            <person name="Gayraud T."/>
            <person name="Guignon V."/>
            <person name="Jahn K."/>
            <person name="Jamilloux V."/>
            <person name="Joet T."/>
            <person name="Labadie K."/>
            <person name="Lan T."/>
            <person name="Leclercq J."/>
            <person name="Lepelley M."/>
            <person name="Leroy T."/>
            <person name="Li L.T."/>
            <person name="Librado P."/>
            <person name="Lopez L."/>
            <person name="Munoz A."/>
            <person name="Noel B."/>
            <person name="Pallavicini A."/>
            <person name="Perrotta G."/>
            <person name="Poncet V."/>
            <person name="Pot D."/>
            <person name="Priyono X."/>
            <person name="Rigoreau M."/>
            <person name="Rouard M."/>
            <person name="Rozas J."/>
            <person name="Tranchant-Dubreuil C."/>
            <person name="VanBuren R."/>
            <person name="Zhang Q."/>
            <person name="Andrade A.C."/>
            <person name="Argout X."/>
            <person name="Bertrand B."/>
            <person name="de Kochko A."/>
            <person name="Graziosi G."/>
            <person name="Henry R.J."/>
            <person name="Jayarama X."/>
            <person name="Ming R."/>
            <person name="Nagai C."/>
            <person name="Rounsley S."/>
            <person name="Sankoff D."/>
            <person name="Giuliano G."/>
            <person name="Albert V.A."/>
            <person name="Wincker P."/>
            <person name="Lashermes P."/>
        </authorList>
    </citation>
    <scope>NUCLEOTIDE SEQUENCE [LARGE SCALE GENOMIC DNA]</scope>
    <source>
        <strain evidence="13">cv. DH200-94</strain>
    </source>
</reference>
<accession>A0A068VFN0</accession>
<dbReference type="Pfam" id="PF17766">
    <property type="entry name" value="fn3_6"/>
    <property type="match status" value="1"/>
</dbReference>
<dbReference type="InParanoid" id="A0A068VFN0"/>
<dbReference type="Proteomes" id="UP000295252">
    <property type="component" value="Unassembled WGS sequence"/>
</dbReference>
<dbReference type="PhylomeDB" id="A0A068VFN0"/>
<dbReference type="InterPro" id="IPR023827">
    <property type="entry name" value="Peptidase_S8_Asp-AS"/>
</dbReference>
<dbReference type="PANTHER" id="PTHR10795">
    <property type="entry name" value="PROPROTEIN CONVERTASE SUBTILISIN/KEXIN"/>
    <property type="match status" value="1"/>
</dbReference>
<dbReference type="PROSITE" id="PS51892">
    <property type="entry name" value="SUBTILASE"/>
    <property type="match status" value="1"/>
</dbReference>
<feature type="transmembrane region" description="Helical" evidence="9">
    <location>
        <begin position="512"/>
        <end position="529"/>
    </location>
</feature>
<evidence type="ECO:0000259" key="10">
    <source>
        <dbReference type="Pfam" id="PF00082"/>
    </source>
</evidence>
<keyword evidence="2 7" id="KW-0645">Protease</keyword>
<evidence type="ECO:0000259" key="11">
    <source>
        <dbReference type="Pfam" id="PF17766"/>
    </source>
</evidence>
<dbReference type="Gramene" id="CDP19526">
    <property type="protein sequence ID" value="CDP19526"/>
    <property type="gene ID" value="GSCOC_T00005154001"/>
</dbReference>
<dbReference type="Pfam" id="PF00082">
    <property type="entry name" value="Peptidase_S8"/>
    <property type="match status" value="2"/>
</dbReference>
<proteinExistence type="inferred from homology"/>
<dbReference type="Gene3D" id="2.60.40.2310">
    <property type="match status" value="1"/>
</dbReference>
<evidence type="ECO:0000313" key="12">
    <source>
        <dbReference type="EMBL" id="CDP19526.1"/>
    </source>
</evidence>
<feature type="domain" description="Peptidase S8/S53" evidence="10">
    <location>
        <begin position="42"/>
        <end position="281"/>
    </location>
</feature>
<evidence type="ECO:0000256" key="1">
    <source>
        <dbReference type="ARBA" id="ARBA00011073"/>
    </source>
</evidence>
<evidence type="ECO:0000256" key="9">
    <source>
        <dbReference type="SAM" id="Phobius"/>
    </source>
</evidence>
<evidence type="ECO:0000256" key="8">
    <source>
        <dbReference type="SAM" id="MobiDB-lite"/>
    </source>
</evidence>
<dbReference type="InterPro" id="IPR045051">
    <property type="entry name" value="SBT"/>
</dbReference>
<feature type="region of interest" description="Disordered" evidence="8">
    <location>
        <begin position="297"/>
        <end position="320"/>
    </location>
</feature>
<feature type="active site" description="Charge relay system" evidence="6 7">
    <location>
        <position position="51"/>
    </location>
</feature>
<organism evidence="12 13">
    <name type="scientific">Coffea canephora</name>
    <name type="common">Robusta coffee</name>
    <dbReference type="NCBI Taxonomy" id="49390"/>
    <lineage>
        <taxon>Eukaryota</taxon>
        <taxon>Viridiplantae</taxon>
        <taxon>Streptophyta</taxon>
        <taxon>Embryophyta</taxon>
        <taxon>Tracheophyta</taxon>
        <taxon>Spermatophyta</taxon>
        <taxon>Magnoliopsida</taxon>
        <taxon>eudicotyledons</taxon>
        <taxon>Gunneridae</taxon>
        <taxon>Pentapetalae</taxon>
        <taxon>asterids</taxon>
        <taxon>lamiids</taxon>
        <taxon>Gentianales</taxon>
        <taxon>Rubiaceae</taxon>
        <taxon>Ixoroideae</taxon>
        <taxon>Gardenieae complex</taxon>
        <taxon>Bertiereae - Coffeeae clade</taxon>
        <taxon>Coffeeae</taxon>
        <taxon>Coffea</taxon>
    </lineage>
</organism>
<dbReference type="AlphaFoldDB" id="A0A068VFN0"/>
<dbReference type="GO" id="GO:0004252">
    <property type="term" value="F:serine-type endopeptidase activity"/>
    <property type="evidence" value="ECO:0007669"/>
    <property type="project" value="UniProtKB-UniRule"/>
</dbReference>
<comment type="similarity">
    <text evidence="1 7">Belongs to the peptidase S8 family.</text>
</comment>
<protein>
    <submittedName>
        <fullName evidence="12">DH200=94 genomic scaffold, scaffold_538</fullName>
    </submittedName>
</protein>
<gene>
    <name evidence="12" type="ORF">GSCOC_T00005154001</name>
</gene>
<dbReference type="InterPro" id="IPR041469">
    <property type="entry name" value="Subtilisin-like_FN3"/>
</dbReference>
<dbReference type="GO" id="GO:0006508">
    <property type="term" value="P:proteolysis"/>
    <property type="evidence" value="ECO:0007669"/>
    <property type="project" value="UniProtKB-KW"/>
</dbReference>
<evidence type="ECO:0000256" key="2">
    <source>
        <dbReference type="ARBA" id="ARBA00022670"/>
    </source>
</evidence>
<dbReference type="EMBL" id="HG739622">
    <property type="protein sequence ID" value="CDP19526.1"/>
    <property type="molecule type" value="Genomic_DNA"/>
</dbReference>
<feature type="transmembrane region" description="Helical" evidence="9">
    <location>
        <begin position="536"/>
        <end position="555"/>
    </location>
</feature>
<keyword evidence="9" id="KW-1133">Transmembrane helix</keyword>
<feature type="domain" description="Peptidase S8/S53" evidence="10">
    <location>
        <begin position="559"/>
        <end position="608"/>
    </location>
</feature>
<evidence type="ECO:0000313" key="13">
    <source>
        <dbReference type="Proteomes" id="UP000295252"/>
    </source>
</evidence>
<dbReference type="InterPro" id="IPR015500">
    <property type="entry name" value="Peptidase_S8_subtilisin-rel"/>
</dbReference>
<dbReference type="Gene3D" id="3.50.30.30">
    <property type="match status" value="1"/>
</dbReference>
<dbReference type="PROSITE" id="PS00136">
    <property type="entry name" value="SUBTILASE_ASP"/>
    <property type="match status" value="1"/>
</dbReference>
<evidence type="ECO:0000256" key="3">
    <source>
        <dbReference type="ARBA" id="ARBA00022729"/>
    </source>
</evidence>
<name>A0A068VFN0_COFCA</name>
<evidence type="ECO:0000256" key="6">
    <source>
        <dbReference type="PIRSR" id="PIRSR615500-1"/>
    </source>
</evidence>
<feature type="compositionally biased region" description="Polar residues" evidence="8">
    <location>
        <begin position="297"/>
        <end position="309"/>
    </location>
</feature>
<keyword evidence="4 7" id="KW-0378">Hydrolase</keyword>
<dbReference type="InterPro" id="IPR036852">
    <property type="entry name" value="Peptidase_S8/S53_dom_sf"/>
</dbReference>
<keyword evidence="5 7" id="KW-0720">Serine protease</keyword>
<dbReference type="PRINTS" id="PR00723">
    <property type="entry name" value="SUBTILISIN"/>
</dbReference>
<dbReference type="InterPro" id="IPR000209">
    <property type="entry name" value="Peptidase_S8/S53_dom"/>
</dbReference>
<feature type="domain" description="Subtilisin-like protease fibronectin type-III" evidence="11">
    <location>
        <begin position="669"/>
        <end position="758"/>
    </location>
</feature>
<dbReference type="STRING" id="49390.A0A068VFN0"/>
<sequence>MEKKEGFRDATPHRILNLHTTQSHNFLGLHRDYGLWQELGYGQGLIIGILDDGIKPDHPRFSDVDVPPPPPTWKGKCDFKGFTCNNKIIGARKFVGNETGEPVDEGEHGDHTASIAAGNFVENANVFGFANGRAAGMAPHAHLAIYQVCVGSVCSNEDFLAGMEAALQDGVHLLSLSLGGMAGTRIPFYDDAIGVGAFHAIENGTFVSCSAGNSGPKNGRLSNEAPWILTVGASSIDRNLRATAILGSNKEFDGESLFQPKDFPSKHGSPTRNDSADRYRLCSKKMTKFSDSTRICTGQNHKQQLGSQTKPKRNRERKATKGCAPQLYGCCKAFSKTKQKTNREQKATKVQLYKIWSDYLEKQTEGFFNFFIVRLRLKTEVTARGEENNSGKGKAKERIKKTGRNTRLNLGAVAALKYGLLYRDRGKKLKEKLKAHKIQLWPNAAVALRFSCVFPSIFSSFFFSNYPFALFSPPSRLDNEEIEEPFGLFLQIITPESGVKLNNSDGSRRNCWYVLWPFVLCSFFVWFCKKLCNSRIAVVHSLLWPFVLFLFGLFANHAYTSSTFNIVSGTSMSCPHLIGIAALLKSMHCDWSPAEIKSAIMTTADILDRNNDSIPDEMRLPADVFAVGAGHVNPLRAADPGLVYDIKPDDYIPYLCGLGYTDKNIKKILNYPSFAIQLGNTTQTYSRTLTSVGETPSTYEVKIDSVVQPRVLYFTQEKQQLSYEISFTRILPFSDHLYRHGAITWISNKYNVRSPISVNFV</sequence>
<feature type="region of interest" description="Disordered" evidence="8">
    <location>
        <begin position="257"/>
        <end position="277"/>
    </location>
</feature>
<keyword evidence="9" id="KW-0472">Membrane</keyword>
<keyword evidence="13" id="KW-1185">Reference proteome</keyword>
<evidence type="ECO:0000256" key="5">
    <source>
        <dbReference type="ARBA" id="ARBA00022825"/>
    </source>
</evidence>
<feature type="compositionally biased region" description="Basic residues" evidence="8">
    <location>
        <begin position="310"/>
        <end position="320"/>
    </location>
</feature>
<feature type="active site" description="Charge relay system" evidence="6 7">
    <location>
        <position position="108"/>
    </location>
</feature>
<keyword evidence="9" id="KW-0812">Transmembrane</keyword>
<evidence type="ECO:0000256" key="4">
    <source>
        <dbReference type="ARBA" id="ARBA00022801"/>
    </source>
</evidence>
<dbReference type="Gene3D" id="3.40.50.200">
    <property type="entry name" value="Peptidase S8/S53 domain"/>
    <property type="match status" value="2"/>
</dbReference>
<evidence type="ECO:0000256" key="7">
    <source>
        <dbReference type="PROSITE-ProRule" id="PRU01240"/>
    </source>
</evidence>